<dbReference type="PANTHER" id="PTHR43689">
    <property type="entry name" value="HYDROLASE"/>
    <property type="match status" value="1"/>
</dbReference>
<sequence length="642" mass="70032">MNLARKLVSAVFSPIPVSRDRALGISERLVAATTLTSSLEYLSQRRHLEKGGLNDWEIMREEEAVDNPMFRCVLDLVGDRRVTVGLHVTRAAVSIAMMLPGNSRWRGAGNLALSGITAILYPRHRFGTDGSDQVSLLVQSATGAARLSSSPQTQDALLWYVAIQANLSYAASGWVKLLGDKWRSGEALPGVMRTKTYGFEKVYRFSKQHPRASTMIQHGVLAMECLFPLVYVAGGRFARPFLASAASFHVANGFVMGLGRFMTAFPSMHPFVAYTSTPRSHPVIAGRDDRMVPAALVALGVSAAVAGTVAVQKRLKTLQGWGTSRRITTRHGNELQFESGGTPDGESPIVIFVAGLAATAEHFAWISEKIVTETDCGLIVYARAGYAGSRRRSRADYTLQESVDDLLDLCHAVTAPSGRKVALVGHSLGGEIIRRAASEMDPETLEALVYLDPSHPAELQRSEAQDLGARNLHGALTTATWALRLGTGILMSRPRWLDSLPPAYRDKVFAQYSDARLWSAASREWRAVEKDFRSHSADVDPIAACGVVVAAQNTVDQDAEQLAMYEELVRTHDDPSSELRVIPGTDHDSMLTNARHAHLVADVIIAHLQRSRHVDLMEPSADSDVDLARTDGHDTRKVEVLG</sequence>
<gene>
    <name evidence="2" type="ORF">HNR09_001399</name>
</gene>
<dbReference type="Proteomes" id="UP000535437">
    <property type="component" value="Unassembled WGS sequence"/>
</dbReference>
<dbReference type="InterPro" id="IPR000073">
    <property type="entry name" value="AB_hydrolase_1"/>
</dbReference>
<organism evidence="2 3">
    <name type="scientific">Nesterenkonia xinjiangensis</name>
    <dbReference type="NCBI Taxonomy" id="225327"/>
    <lineage>
        <taxon>Bacteria</taxon>
        <taxon>Bacillati</taxon>
        <taxon>Actinomycetota</taxon>
        <taxon>Actinomycetes</taxon>
        <taxon>Micrococcales</taxon>
        <taxon>Micrococcaceae</taxon>
        <taxon>Nesterenkonia</taxon>
    </lineage>
</organism>
<dbReference type="SUPFAM" id="SSF53474">
    <property type="entry name" value="alpha/beta-Hydrolases"/>
    <property type="match status" value="1"/>
</dbReference>
<name>A0A7Z0K9N8_9MICC</name>
<dbReference type="EMBL" id="JACCFY010000001">
    <property type="protein sequence ID" value="NYJ77988.1"/>
    <property type="molecule type" value="Genomic_DNA"/>
</dbReference>
<dbReference type="Pfam" id="PF12697">
    <property type="entry name" value="Abhydrolase_6"/>
    <property type="match status" value="1"/>
</dbReference>
<proteinExistence type="predicted"/>
<evidence type="ECO:0000313" key="2">
    <source>
        <dbReference type="EMBL" id="NYJ77988.1"/>
    </source>
</evidence>
<keyword evidence="3" id="KW-1185">Reference proteome</keyword>
<dbReference type="RefSeq" id="WP_179541395.1">
    <property type="nucleotide sequence ID" value="NZ_BAAALL010000002.1"/>
</dbReference>
<comment type="caution">
    <text evidence="2">The sequence shown here is derived from an EMBL/GenBank/DDBJ whole genome shotgun (WGS) entry which is preliminary data.</text>
</comment>
<reference evidence="2 3" key="1">
    <citation type="submission" date="2020-07" db="EMBL/GenBank/DDBJ databases">
        <title>Sequencing the genomes of 1000 actinobacteria strains.</title>
        <authorList>
            <person name="Klenk H.-P."/>
        </authorList>
    </citation>
    <scope>NUCLEOTIDE SEQUENCE [LARGE SCALE GENOMIC DNA]</scope>
    <source>
        <strain evidence="2 3">DSM 15475</strain>
    </source>
</reference>
<dbReference type="AlphaFoldDB" id="A0A7Z0K9N8"/>
<dbReference type="PANTHER" id="PTHR43689:SF8">
    <property type="entry name" value="ALPHA_BETA-HYDROLASES SUPERFAMILY PROTEIN"/>
    <property type="match status" value="1"/>
</dbReference>
<dbReference type="GO" id="GO:0003824">
    <property type="term" value="F:catalytic activity"/>
    <property type="evidence" value="ECO:0007669"/>
    <property type="project" value="UniProtKB-ARBA"/>
</dbReference>
<feature type="domain" description="AB hydrolase-1" evidence="1">
    <location>
        <begin position="350"/>
        <end position="601"/>
    </location>
</feature>
<protein>
    <submittedName>
        <fullName evidence="2">Pimeloyl-ACP methyl ester carboxylesterase</fullName>
    </submittedName>
</protein>
<evidence type="ECO:0000313" key="3">
    <source>
        <dbReference type="Proteomes" id="UP000535437"/>
    </source>
</evidence>
<evidence type="ECO:0000259" key="1">
    <source>
        <dbReference type="Pfam" id="PF12697"/>
    </source>
</evidence>
<accession>A0A7Z0K9N8</accession>
<dbReference type="InterPro" id="IPR029058">
    <property type="entry name" value="AB_hydrolase_fold"/>
</dbReference>
<dbReference type="Gene3D" id="3.40.50.1820">
    <property type="entry name" value="alpha/beta hydrolase"/>
    <property type="match status" value="1"/>
</dbReference>